<evidence type="ECO:0000313" key="1">
    <source>
        <dbReference type="EMBL" id="ERH30047.1"/>
    </source>
</evidence>
<dbReference type="HOGENOM" id="CLU_3283840_0_0_11"/>
<keyword evidence="2" id="KW-1185">Reference proteome</keyword>
<reference evidence="1 2" key="1">
    <citation type="submission" date="2013-08" db="EMBL/GenBank/DDBJ databases">
        <authorList>
            <person name="Weinstock G."/>
            <person name="Sodergren E."/>
            <person name="Wylie T."/>
            <person name="Fulton L."/>
            <person name="Fulton R."/>
            <person name="Fronick C."/>
            <person name="O'Laughlin M."/>
            <person name="Godfrey J."/>
            <person name="Miner T."/>
            <person name="Herter B."/>
            <person name="Appelbaum E."/>
            <person name="Cordes M."/>
            <person name="Lek S."/>
            <person name="Wollam A."/>
            <person name="Pepin K.H."/>
            <person name="Palsikar V.B."/>
            <person name="Mitreva M."/>
            <person name="Wilson R.K."/>
        </authorList>
    </citation>
    <scope>NUCLEOTIDE SEQUENCE [LARGE SCALE GENOMIC DNA]</scope>
    <source>
        <strain evidence="1 2">F0580</strain>
    </source>
</reference>
<protein>
    <submittedName>
        <fullName evidence="1">Uncharacterized protein</fullName>
    </submittedName>
</protein>
<sequence>MLSLVVLLGRLRFTEHVLSVPIPKTVASSPAAIFVNQGIT</sequence>
<dbReference type="EMBL" id="AWSI01000037">
    <property type="protein sequence ID" value="ERH30047.1"/>
    <property type="molecule type" value="Genomic_DNA"/>
</dbReference>
<name>U1SHC1_9BIFI</name>
<organism evidence="1 2">
    <name type="scientific">Alloscardovia omnicolens F0580</name>
    <dbReference type="NCBI Taxonomy" id="1321816"/>
    <lineage>
        <taxon>Bacteria</taxon>
        <taxon>Bacillati</taxon>
        <taxon>Actinomycetota</taxon>
        <taxon>Actinomycetes</taxon>
        <taxon>Bifidobacteriales</taxon>
        <taxon>Bifidobacteriaceae</taxon>
        <taxon>Alloscardovia</taxon>
    </lineage>
</organism>
<accession>U1SHC1</accession>
<dbReference type="AlphaFoldDB" id="U1SHC1"/>
<proteinExistence type="predicted"/>
<gene>
    <name evidence="1" type="ORF">HMPREF9244_01335</name>
</gene>
<dbReference type="Proteomes" id="UP000016519">
    <property type="component" value="Unassembled WGS sequence"/>
</dbReference>
<comment type="caution">
    <text evidence="1">The sequence shown here is derived from an EMBL/GenBank/DDBJ whole genome shotgun (WGS) entry which is preliminary data.</text>
</comment>
<evidence type="ECO:0000313" key="2">
    <source>
        <dbReference type="Proteomes" id="UP000016519"/>
    </source>
</evidence>